<dbReference type="GO" id="GO:0005886">
    <property type="term" value="C:plasma membrane"/>
    <property type="evidence" value="ECO:0007669"/>
    <property type="project" value="UniProtKB-SubCell"/>
</dbReference>
<accession>A0A1H1RVN6</accession>
<evidence type="ECO:0000259" key="12">
    <source>
        <dbReference type="PROSITE" id="PS51371"/>
    </source>
</evidence>
<evidence type="ECO:0000256" key="2">
    <source>
        <dbReference type="ARBA" id="ARBA00006337"/>
    </source>
</evidence>
<evidence type="ECO:0000313" key="14">
    <source>
        <dbReference type="Proteomes" id="UP000185663"/>
    </source>
</evidence>
<feature type="signal peptide" evidence="11">
    <location>
        <begin position="1"/>
        <end position="22"/>
    </location>
</feature>
<dbReference type="SUPFAM" id="SSF54631">
    <property type="entry name" value="CBS-domain pair"/>
    <property type="match status" value="1"/>
</dbReference>
<keyword evidence="8 10" id="KW-0472">Membrane</keyword>
<keyword evidence="6 10" id="KW-1133">Transmembrane helix</keyword>
<dbReference type="Gene3D" id="3.10.580.10">
    <property type="entry name" value="CBS-domain"/>
    <property type="match status" value="1"/>
</dbReference>
<feature type="chain" id="PRO_5038806819" evidence="11">
    <location>
        <begin position="23"/>
        <end position="433"/>
    </location>
</feature>
<dbReference type="AlphaFoldDB" id="A0A1H1RVN6"/>
<protein>
    <submittedName>
        <fullName evidence="13">Hemolysin, contains CBS domains</fullName>
    </submittedName>
</protein>
<dbReference type="Proteomes" id="UP000185663">
    <property type="component" value="Chromosome I"/>
</dbReference>
<evidence type="ECO:0000256" key="11">
    <source>
        <dbReference type="SAM" id="SignalP"/>
    </source>
</evidence>
<evidence type="ECO:0000256" key="6">
    <source>
        <dbReference type="ARBA" id="ARBA00022989"/>
    </source>
</evidence>
<sequence>MTAAVLVVVAVVAGALSGALEAAASALVRVTRASLADEADEARDRGAAGSRRLSRLRTLQKLADDEHRSLAAVRSARTVLEVGASAAFVIALGLWIDSWWVVLLVAVLVGLALAFVLSRVSPEQLGRSNPVGTLLVVARPLAVAVALARPLTPVRDSEATAQDRTDAEAREVADRMSESEEFDEGERAIIRSVIELGQTLTREIMVPRTDMVTTRASTPLSKVLTLFERSGFSRVPVTGTSTDDLIGVAFFKDVVRAVQSDPSDGDQPVGEFVRSAMFVPESKPADDLLREMQAASSHIALVVDEYGGVAGLVTIEDALEELVGELTDEHDRPEPEVEDLGGGVLRVPARASVGELGELFDLHLDDDDVDTVGGLLAKALGKVPLPGASAEVEGLHLEAERVEGRRKTLATLRVHRTDDGAEATSYDTKEHQR</sequence>
<dbReference type="SMART" id="SM01091">
    <property type="entry name" value="CorC_HlyC"/>
    <property type="match status" value="1"/>
</dbReference>
<dbReference type="InterPro" id="IPR036318">
    <property type="entry name" value="FAD-bd_PCMH-like_sf"/>
</dbReference>
<keyword evidence="4 10" id="KW-0812">Transmembrane</keyword>
<keyword evidence="11" id="KW-0732">Signal</keyword>
<dbReference type="SUPFAM" id="SSF56176">
    <property type="entry name" value="FAD-binding/transporter-associated domain-like"/>
    <property type="match status" value="1"/>
</dbReference>
<dbReference type="InterPro" id="IPR000644">
    <property type="entry name" value="CBS_dom"/>
</dbReference>
<dbReference type="RefSeq" id="WP_083372099.1">
    <property type="nucleotide sequence ID" value="NZ_LT629776.1"/>
</dbReference>
<dbReference type="InterPro" id="IPR044751">
    <property type="entry name" value="Ion_transp-like_CBS"/>
</dbReference>
<evidence type="ECO:0000256" key="3">
    <source>
        <dbReference type="ARBA" id="ARBA00022475"/>
    </source>
</evidence>
<dbReference type="InterPro" id="IPR005170">
    <property type="entry name" value="Transptr-assoc_dom"/>
</dbReference>
<dbReference type="Pfam" id="PF03471">
    <property type="entry name" value="CorC_HlyC"/>
    <property type="match status" value="1"/>
</dbReference>
<dbReference type="Pfam" id="PF01595">
    <property type="entry name" value="CNNM"/>
    <property type="match status" value="1"/>
</dbReference>
<evidence type="ECO:0000256" key="1">
    <source>
        <dbReference type="ARBA" id="ARBA00004651"/>
    </source>
</evidence>
<evidence type="ECO:0000256" key="7">
    <source>
        <dbReference type="ARBA" id="ARBA00023122"/>
    </source>
</evidence>
<evidence type="ECO:0000313" key="13">
    <source>
        <dbReference type="EMBL" id="SDS39790.1"/>
    </source>
</evidence>
<keyword evidence="14" id="KW-1185">Reference proteome</keyword>
<gene>
    <name evidence="13" type="ORF">SAMN04489860_1460</name>
</gene>
<keyword evidence="5" id="KW-0677">Repeat</keyword>
<feature type="domain" description="CBS" evidence="12">
    <location>
        <begin position="272"/>
        <end position="329"/>
    </location>
</feature>
<dbReference type="OrthoDB" id="110231at2"/>
<dbReference type="CDD" id="cd04590">
    <property type="entry name" value="CBS_pair_CorC_HlyC_assoc"/>
    <property type="match status" value="1"/>
</dbReference>
<evidence type="ECO:0000256" key="4">
    <source>
        <dbReference type="ARBA" id="ARBA00022692"/>
    </source>
</evidence>
<dbReference type="eggNOG" id="COG1253">
    <property type="taxonomic scope" value="Bacteria"/>
</dbReference>
<dbReference type="PROSITE" id="PS51371">
    <property type="entry name" value="CBS"/>
    <property type="match status" value="2"/>
</dbReference>
<dbReference type="PANTHER" id="PTHR22777:SF32">
    <property type="entry name" value="UPF0053 INNER MEMBRANE PROTEIN YFJD"/>
    <property type="match status" value="1"/>
</dbReference>
<dbReference type="InterPro" id="IPR046342">
    <property type="entry name" value="CBS_dom_sf"/>
</dbReference>
<proteinExistence type="inferred from homology"/>
<dbReference type="EMBL" id="LT629776">
    <property type="protein sequence ID" value="SDS39790.1"/>
    <property type="molecule type" value="Genomic_DNA"/>
</dbReference>
<dbReference type="InterPro" id="IPR002550">
    <property type="entry name" value="CNNM"/>
</dbReference>
<evidence type="ECO:0000256" key="5">
    <source>
        <dbReference type="ARBA" id="ARBA00022737"/>
    </source>
</evidence>
<keyword evidence="3" id="KW-1003">Cell membrane</keyword>
<name>A0A1H1RVN6_9CELL</name>
<dbReference type="PANTHER" id="PTHR22777">
    <property type="entry name" value="HEMOLYSIN-RELATED"/>
    <property type="match status" value="1"/>
</dbReference>
<dbReference type="SMART" id="SM00116">
    <property type="entry name" value="CBS"/>
    <property type="match status" value="2"/>
</dbReference>
<dbReference type="GO" id="GO:0050660">
    <property type="term" value="F:flavin adenine dinucleotide binding"/>
    <property type="evidence" value="ECO:0007669"/>
    <property type="project" value="InterPro"/>
</dbReference>
<dbReference type="Gene3D" id="3.30.465.10">
    <property type="match status" value="1"/>
</dbReference>
<dbReference type="Pfam" id="PF00571">
    <property type="entry name" value="CBS"/>
    <property type="match status" value="2"/>
</dbReference>
<keyword evidence="7 9" id="KW-0129">CBS domain</keyword>
<evidence type="ECO:0000256" key="10">
    <source>
        <dbReference type="SAM" id="Phobius"/>
    </source>
</evidence>
<evidence type="ECO:0000256" key="9">
    <source>
        <dbReference type="PROSITE-ProRule" id="PRU00703"/>
    </source>
</evidence>
<evidence type="ECO:0000256" key="8">
    <source>
        <dbReference type="ARBA" id="ARBA00023136"/>
    </source>
</evidence>
<organism evidence="13 14">
    <name type="scientific">Paraoerskovia marina</name>
    <dbReference type="NCBI Taxonomy" id="545619"/>
    <lineage>
        <taxon>Bacteria</taxon>
        <taxon>Bacillati</taxon>
        <taxon>Actinomycetota</taxon>
        <taxon>Actinomycetes</taxon>
        <taxon>Micrococcales</taxon>
        <taxon>Cellulomonadaceae</taxon>
        <taxon>Paraoerskovia</taxon>
    </lineage>
</organism>
<dbReference type="InterPro" id="IPR016169">
    <property type="entry name" value="FAD-bd_PCMH_sub2"/>
</dbReference>
<reference evidence="14" key="1">
    <citation type="submission" date="2016-10" db="EMBL/GenBank/DDBJ databases">
        <authorList>
            <person name="Varghese N."/>
            <person name="Submissions S."/>
        </authorList>
    </citation>
    <scope>NUCLEOTIDE SEQUENCE [LARGE SCALE GENOMIC DNA]</scope>
    <source>
        <strain evidence="14">DSM 22126</strain>
    </source>
</reference>
<dbReference type="STRING" id="545619.SAMN04489860_1460"/>
<dbReference type="FunFam" id="3.10.580.10:FF:000002">
    <property type="entry name" value="Magnesium/cobalt efflux protein CorC"/>
    <property type="match status" value="1"/>
</dbReference>
<feature type="transmembrane region" description="Helical" evidence="10">
    <location>
        <begin position="98"/>
        <end position="117"/>
    </location>
</feature>
<feature type="domain" description="CBS" evidence="12">
    <location>
        <begin position="205"/>
        <end position="265"/>
    </location>
</feature>
<comment type="similarity">
    <text evidence="2">Belongs to the UPF0053 family.</text>
</comment>
<comment type="subcellular location">
    <subcellularLocation>
        <location evidence="1">Cell membrane</location>
        <topology evidence="1">Multi-pass membrane protein</topology>
    </subcellularLocation>
</comment>